<comment type="caution">
    <text evidence="2">The sequence shown here is derived from an EMBL/GenBank/DDBJ whole genome shotgun (WGS) entry which is preliminary data.</text>
</comment>
<comment type="similarity">
    <text evidence="1">Belongs to the asp23 family.</text>
</comment>
<evidence type="ECO:0000256" key="1">
    <source>
        <dbReference type="ARBA" id="ARBA00005721"/>
    </source>
</evidence>
<dbReference type="EMBL" id="JAGDYL010000044">
    <property type="protein sequence ID" value="MBO1806594.1"/>
    <property type="molecule type" value="Genomic_DNA"/>
</dbReference>
<evidence type="ECO:0000313" key="3">
    <source>
        <dbReference type="Proteomes" id="UP000664398"/>
    </source>
</evidence>
<dbReference type="Proteomes" id="UP000664398">
    <property type="component" value="Unassembled WGS sequence"/>
</dbReference>
<protein>
    <submittedName>
        <fullName evidence="2">Asp23/Gls24 family envelope stress response protein</fullName>
    </submittedName>
</protein>
<accession>A0A939LXF1</accession>
<gene>
    <name evidence="2" type="ORF">J4H91_14925</name>
</gene>
<sequence length="206" mass="22294">MNEHDTPDPRGRVTEFEDLDGHTIEELSDYLDAGRTPVDASIEGSPGCRIALDALTRLRELTPELLAADTSAEPEPDDTWVQSILAGITLDARAGRRIPLPAPALEADLGITEGAVRGVIRAAEHTVPGVVIGKCRFDGDVTVPGEPVRIRVDVSVPYGEPIPDLAERLRSEISARVMTHTTLNVTGIDITVHDIQQLQNRTEGNR</sequence>
<reference evidence="2" key="1">
    <citation type="submission" date="2021-03" db="EMBL/GenBank/DDBJ databases">
        <title>Leucobacter chromiisoli sp. nov., isolated from chromium-containing soil of chemical plant.</title>
        <authorList>
            <person name="Xu Z."/>
        </authorList>
    </citation>
    <scope>NUCLEOTIDE SEQUENCE</scope>
    <source>
        <strain evidence="2">A2</strain>
    </source>
</reference>
<dbReference type="AlphaFoldDB" id="A0A939LXF1"/>
<keyword evidence="3" id="KW-1185">Reference proteome</keyword>
<name>A0A939LXF1_9MICO</name>
<proteinExistence type="inferred from homology"/>
<dbReference type="Pfam" id="PF03780">
    <property type="entry name" value="Asp23"/>
    <property type="match status" value="1"/>
</dbReference>
<dbReference type="InterPro" id="IPR005531">
    <property type="entry name" value="Asp23"/>
</dbReference>
<organism evidence="2 3">
    <name type="scientific">Leucobacter ruminantium</name>
    <dbReference type="NCBI Taxonomy" id="1289170"/>
    <lineage>
        <taxon>Bacteria</taxon>
        <taxon>Bacillati</taxon>
        <taxon>Actinomycetota</taxon>
        <taxon>Actinomycetes</taxon>
        <taxon>Micrococcales</taxon>
        <taxon>Microbacteriaceae</taxon>
        <taxon>Leucobacter</taxon>
    </lineage>
</organism>
<evidence type="ECO:0000313" key="2">
    <source>
        <dbReference type="EMBL" id="MBO1806594.1"/>
    </source>
</evidence>
<dbReference type="RefSeq" id="WP_208047046.1">
    <property type="nucleotide sequence ID" value="NZ_JAGDYL010000044.1"/>
</dbReference>